<evidence type="ECO:0000256" key="5">
    <source>
        <dbReference type="PIRSR" id="PIRSR000350-3"/>
    </source>
</evidence>
<evidence type="ECO:0000256" key="6">
    <source>
        <dbReference type="PIRSR" id="PIRSR000350-4"/>
    </source>
</evidence>
<sequence length="482" mass="51969">MSPRHFHSIILGSGQAASPLAQALVAAHGKGSTLLVERVHIGGTCVNEGCTPTKTMVSSGRVAYLAARGQDYGVSNTVAASAGGIRASIDMTQIRQRKRNIVNSFRTGGEGRLEKAGVQVKYGIGRFISPKTVAVKKDGEDEEIFTAENVFINTGCRPADPNLPGVESVDPDRVLDSTSIMELGEVPKRLIVVGAGYVGLEFGHLFRRLGAEVTVVGRGTQVLGREDTDVAEEVLKILRQDGMVVELGVTTVRLESVDQDGMKVKLVYKPTAGGEEKSVLGSHILWSAGRVPNTDMLDVKAGGIEVDSRGFVKVDERLATTAEGVYALGDVKGGPAFTHISYDDYRILNNNLLKPTLPKLSTTDRMVPYTVYIDPQLGHIGLHEHEARKQFPDRNIKVAKMPMTWVARALETDEVRGLMKAVIDGDSGEILGFTCLGIEGGEIMSMVQIAMMGKLKYEALQNATFAHPTLAESLNNLWGTLE</sequence>
<dbReference type="Pfam" id="PF07992">
    <property type="entry name" value="Pyr_redox_2"/>
    <property type="match status" value="1"/>
</dbReference>
<feature type="binding site" evidence="5">
    <location>
        <begin position="194"/>
        <end position="201"/>
    </location>
    <ligand>
        <name>NAD(+)</name>
        <dbReference type="ChEBI" id="CHEBI:57540"/>
    </ligand>
</feature>
<dbReference type="GO" id="GO:0050660">
    <property type="term" value="F:flavin adenine dinucleotide binding"/>
    <property type="evidence" value="ECO:0007669"/>
    <property type="project" value="TreeGrafter"/>
</dbReference>
<dbReference type="SUPFAM" id="SSF55424">
    <property type="entry name" value="FAD/NAD-linked reductases, dimerisation (C-terminal) domain"/>
    <property type="match status" value="1"/>
</dbReference>
<dbReference type="InterPro" id="IPR001100">
    <property type="entry name" value="Pyr_nuc-diS_OxRdtase"/>
</dbReference>
<feature type="domain" description="Pyridine nucleotide-disulphide oxidoreductase dimerisation" evidence="7">
    <location>
        <begin position="367"/>
        <end position="475"/>
    </location>
</feature>
<feature type="binding site" evidence="5">
    <location>
        <position position="289"/>
    </location>
    <ligand>
        <name>NAD(+)</name>
        <dbReference type="ChEBI" id="CHEBI:57540"/>
    </ligand>
</feature>
<evidence type="ECO:0000256" key="4">
    <source>
        <dbReference type="PIRSR" id="PIRSR000350-2"/>
    </source>
</evidence>
<dbReference type="PRINTS" id="PR00368">
    <property type="entry name" value="FADPNR"/>
</dbReference>
<gene>
    <name evidence="9" type="ORF">Dda_1559</name>
</gene>
<dbReference type="InterPro" id="IPR016156">
    <property type="entry name" value="FAD/NAD-linked_Rdtase_dimer_sf"/>
</dbReference>
<evidence type="ECO:0000259" key="8">
    <source>
        <dbReference type="Pfam" id="PF07992"/>
    </source>
</evidence>
<keyword evidence="5" id="KW-0520">NAD</keyword>
<keyword evidence="2" id="KW-0285">Flavoprotein</keyword>
<dbReference type="PIRSF" id="PIRSF000350">
    <property type="entry name" value="Mercury_reductase_MerA"/>
    <property type="match status" value="1"/>
</dbReference>
<accession>A0AAD6J2N7</accession>
<comment type="cofactor">
    <cofactor evidence="5">
        <name>FAD</name>
        <dbReference type="ChEBI" id="CHEBI:57692"/>
    </cofactor>
    <text evidence="5">Binds 1 FAD per subunit.</text>
</comment>
<feature type="binding site" evidence="5">
    <location>
        <position position="54"/>
    </location>
    <ligand>
        <name>FAD</name>
        <dbReference type="ChEBI" id="CHEBI:57692"/>
    </ligand>
</feature>
<keyword evidence="10" id="KW-1185">Reference proteome</keyword>
<dbReference type="EMBL" id="JAQGDS010000002">
    <property type="protein sequence ID" value="KAJ6263001.1"/>
    <property type="molecule type" value="Genomic_DNA"/>
</dbReference>
<evidence type="ECO:0000256" key="1">
    <source>
        <dbReference type="ARBA" id="ARBA00007532"/>
    </source>
</evidence>
<evidence type="ECO:0000313" key="9">
    <source>
        <dbReference type="EMBL" id="KAJ6263001.1"/>
    </source>
</evidence>
<dbReference type="GO" id="GO:0003955">
    <property type="term" value="F:NAD(P)H dehydrogenase (quinone) activity"/>
    <property type="evidence" value="ECO:0007669"/>
    <property type="project" value="TreeGrafter"/>
</dbReference>
<feature type="binding site" evidence="5">
    <location>
        <position position="125"/>
    </location>
    <ligand>
        <name>FAD</name>
        <dbReference type="ChEBI" id="CHEBI:57692"/>
    </ligand>
</feature>
<dbReference type="PRINTS" id="PR00411">
    <property type="entry name" value="PNDRDTASEI"/>
</dbReference>
<dbReference type="InterPro" id="IPR023753">
    <property type="entry name" value="FAD/NAD-binding_dom"/>
</dbReference>
<dbReference type="Gene3D" id="3.50.50.60">
    <property type="entry name" value="FAD/NAD(P)-binding domain"/>
    <property type="match status" value="2"/>
</dbReference>
<feature type="disulfide bond" description="Redox-active" evidence="6">
    <location>
        <begin position="45"/>
        <end position="50"/>
    </location>
</feature>
<keyword evidence="3 5" id="KW-0274">FAD</keyword>
<dbReference type="AlphaFoldDB" id="A0AAD6J2N7"/>
<dbReference type="Pfam" id="PF02852">
    <property type="entry name" value="Pyr_redox_dim"/>
    <property type="match status" value="1"/>
</dbReference>
<proteinExistence type="inferred from homology"/>
<keyword evidence="5" id="KW-0547">Nucleotide-binding</keyword>
<dbReference type="PANTHER" id="PTHR43014:SF2">
    <property type="entry name" value="MERCURIC REDUCTASE"/>
    <property type="match status" value="1"/>
</dbReference>
<feature type="domain" description="FAD/NAD(P)-binding" evidence="8">
    <location>
        <begin position="8"/>
        <end position="341"/>
    </location>
</feature>
<reference evidence="9" key="1">
    <citation type="submission" date="2023-01" db="EMBL/GenBank/DDBJ databases">
        <title>The chitinases involved in constricting ring structure development in the nematode-trapping fungus Drechslerella dactyloides.</title>
        <authorList>
            <person name="Wang R."/>
            <person name="Zhang L."/>
            <person name="Tang P."/>
            <person name="Li S."/>
            <person name="Liang L."/>
        </authorList>
    </citation>
    <scope>NUCLEOTIDE SEQUENCE</scope>
    <source>
        <strain evidence="9">YMF1.00031</strain>
    </source>
</reference>
<dbReference type="Proteomes" id="UP001221413">
    <property type="component" value="Unassembled WGS sequence"/>
</dbReference>
<evidence type="ECO:0000259" key="7">
    <source>
        <dbReference type="Pfam" id="PF02852"/>
    </source>
</evidence>
<dbReference type="InterPro" id="IPR036188">
    <property type="entry name" value="FAD/NAD-bd_sf"/>
</dbReference>
<dbReference type="InterPro" id="IPR004099">
    <property type="entry name" value="Pyr_nucl-diS_OxRdtase_dimer"/>
</dbReference>
<evidence type="ECO:0008006" key="11">
    <source>
        <dbReference type="Google" id="ProtNLM"/>
    </source>
</evidence>
<dbReference type="SUPFAM" id="SSF51905">
    <property type="entry name" value="FAD/NAD(P)-binding domain"/>
    <property type="match status" value="1"/>
</dbReference>
<evidence type="ECO:0000256" key="2">
    <source>
        <dbReference type="ARBA" id="ARBA00022630"/>
    </source>
</evidence>
<dbReference type="Gene3D" id="3.30.390.30">
    <property type="match status" value="1"/>
</dbReference>
<evidence type="ECO:0000256" key="3">
    <source>
        <dbReference type="ARBA" id="ARBA00022827"/>
    </source>
</evidence>
<evidence type="ECO:0000313" key="10">
    <source>
        <dbReference type="Proteomes" id="UP001221413"/>
    </source>
</evidence>
<organism evidence="9 10">
    <name type="scientific">Drechslerella dactyloides</name>
    <name type="common">Nematode-trapping fungus</name>
    <name type="synonym">Arthrobotrys dactyloides</name>
    <dbReference type="NCBI Taxonomy" id="74499"/>
    <lineage>
        <taxon>Eukaryota</taxon>
        <taxon>Fungi</taxon>
        <taxon>Dikarya</taxon>
        <taxon>Ascomycota</taxon>
        <taxon>Pezizomycotina</taxon>
        <taxon>Orbiliomycetes</taxon>
        <taxon>Orbiliales</taxon>
        <taxon>Orbiliaceae</taxon>
        <taxon>Drechslerella</taxon>
    </lineage>
</organism>
<comment type="caution">
    <text evidence="9">The sequence shown here is derived from an EMBL/GenBank/DDBJ whole genome shotgun (WGS) entry which is preliminary data.</text>
</comment>
<protein>
    <recommendedName>
        <fullName evidence="11">Mercuric reductase</fullName>
    </recommendedName>
</protein>
<comment type="similarity">
    <text evidence="1">Belongs to the class-I pyridine nucleotide-disulfide oxidoreductase family.</text>
</comment>
<feature type="active site" description="Proton acceptor" evidence="4">
    <location>
        <position position="467"/>
    </location>
</feature>
<name>A0AAD6J2N7_DREDA</name>
<feature type="binding site" evidence="5">
    <location>
        <position position="330"/>
    </location>
    <ligand>
        <name>FAD</name>
        <dbReference type="ChEBI" id="CHEBI:57692"/>
    </ligand>
</feature>
<dbReference type="PANTHER" id="PTHR43014">
    <property type="entry name" value="MERCURIC REDUCTASE"/>
    <property type="match status" value="1"/>
</dbReference>